<organism evidence="4 5">
    <name type="scientific">Diplogelasinospora grovesii</name>
    <dbReference type="NCBI Taxonomy" id="303347"/>
    <lineage>
        <taxon>Eukaryota</taxon>
        <taxon>Fungi</taxon>
        <taxon>Dikarya</taxon>
        <taxon>Ascomycota</taxon>
        <taxon>Pezizomycotina</taxon>
        <taxon>Sordariomycetes</taxon>
        <taxon>Sordariomycetidae</taxon>
        <taxon>Sordariales</taxon>
        <taxon>Diplogelasinosporaceae</taxon>
        <taxon>Diplogelasinospora</taxon>
    </lineage>
</organism>
<evidence type="ECO:0000313" key="5">
    <source>
        <dbReference type="Proteomes" id="UP001303473"/>
    </source>
</evidence>
<reference evidence="5" key="1">
    <citation type="journal article" date="2023" name="Mol. Phylogenet. Evol.">
        <title>Genome-scale phylogeny and comparative genomics of the fungal order Sordariales.</title>
        <authorList>
            <person name="Hensen N."/>
            <person name="Bonometti L."/>
            <person name="Westerberg I."/>
            <person name="Brannstrom I.O."/>
            <person name="Guillou S."/>
            <person name="Cros-Aarteil S."/>
            <person name="Calhoun S."/>
            <person name="Haridas S."/>
            <person name="Kuo A."/>
            <person name="Mondo S."/>
            <person name="Pangilinan J."/>
            <person name="Riley R."/>
            <person name="LaButti K."/>
            <person name="Andreopoulos B."/>
            <person name="Lipzen A."/>
            <person name="Chen C."/>
            <person name="Yan M."/>
            <person name="Daum C."/>
            <person name="Ng V."/>
            <person name="Clum A."/>
            <person name="Steindorff A."/>
            <person name="Ohm R.A."/>
            <person name="Martin F."/>
            <person name="Silar P."/>
            <person name="Natvig D.O."/>
            <person name="Lalanne C."/>
            <person name="Gautier V."/>
            <person name="Ament-Velasquez S.L."/>
            <person name="Kruys A."/>
            <person name="Hutchinson M.I."/>
            <person name="Powell A.J."/>
            <person name="Barry K."/>
            <person name="Miller A.N."/>
            <person name="Grigoriev I.V."/>
            <person name="Debuchy R."/>
            <person name="Gladieux P."/>
            <person name="Hiltunen Thoren M."/>
            <person name="Johannesson H."/>
        </authorList>
    </citation>
    <scope>NUCLEOTIDE SEQUENCE [LARGE SCALE GENOMIC DNA]</scope>
    <source>
        <strain evidence="5">CBS 340.73</strain>
    </source>
</reference>
<keyword evidence="5" id="KW-1185">Reference proteome</keyword>
<feature type="region of interest" description="Disordered" evidence="1">
    <location>
        <begin position="450"/>
        <end position="474"/>
    </location>
</feature>
<dbReference type="InterPro" id="IPR038305">
    <property type="entry name" value="HeLo_sf"/>
</dbReference>
<dbReference type="AlphaFoldDB" id="A0AAN6RZ32"/>
<accession>A0AAN6RZ32</accession>
<dbReference type="Gene3D" id="1.10.510.10">
    <property type="entry name" value="Transferase(Phosphotransferase) domain 1"/>
    <property type="match status" value="1"/>
</dbReference>
<keyword evidence="2" id="KW-0472">Membrane</keyword>
<sequence>MDVAGFALAVVSLTGLFSTFFDIYDKIRSAKGMGAQLDHDRERLRLESERVRYVREKYQLERFNEDSKRLLAMVMQMLNAQLAGIEALFARYAPEQRGNEPRDATLSAEASGISAASPGGKGKAIVNRLRWAAGDMADLDRMLDKLHFTTNTLFSFATSESERFRNDFLLRTGALGTLDLAVTMDSTQYPGIAKAARVKRLLQAPVGNSSATRAATGSSYASSFSIPVPSIRWHNQGGLSQALSSLWATGSRGDEHILVEWRGPFLGGALPRPVAERRLDQLCELLQAMHEAERDEELGYRQVGGVGPMVSFAQLPCVGWTLASELSLTRIGLVFRYPPSHPQMLPSSLCGRISASRRLRAPVPPLGKRFELALGVASAVANIIAVGWLHRAIRSENMLSFGAGDAAVSKLYLVGFSYARPGEDSMSEFSDLPQGKDWALYRPPEARYGDASLSDDDDTSSPVLPSAPSATTASPSDDLYGLGVVLLEIGHWTTAQRMSRAKDIDGDAHAFVKRELPAQVEKLAARCGTIYQDVVRKCLDPAYWSQDDVVDHLASILESLKLCRA</sequence>
<name>A0AAN6RZ32_9PEZI</name>
<protein>
    <recommendedName>
        <fullName evidence="3">Prion-inhibition and propagation HeLo domain-containing protein</fullName>
    </recommendedName>
</protein>
<comment type="caution">
    <text evidence="4">The sequence shown here is derived from an EMBL/GenBank/DDBJ whole genome shotgun (WGS) entry which is preliminary data.</text>
</comment>
<keyword evidence="2" id="KW-1133">Transmembrane helix</keyword>
<dbReference type="PANTHER" id="PTHR37542:SF3">
    <property type="entry name" value="PRION-INHIBITION AND PROPAGATION HELO DOMAIN-CONTAINING PROTEIN"/>
    <property type="match status" value="1"/>
</dbReference>
<dbReference type="Gene3D" id="1.20.120.1020">
    <property type="entry name" value="Prion-inhibition and propagation, HeLo domain"/>
    <property type="match status" value="1"/>
</dbReference>
<dbReference type="InterPro" id="IPR011009">
    <property type="entry name" value="Kinase-like_dom_sf"/>
</dbReference>
<dbReference type="Proteomes" id="UP001303473">
    <property type="component" value="Unassembled WGS sequence"/>
</dbReference>
<evidence type="ECO:0000313" key="4">
    <source>
        <dbReference type="EMBL" id="KAK3933786.1"/>
    </source>
</evidence>
<dbReference type="PANTHER" id="PTHR37542">
    <property type="entry name" value="HELO DOMAIN-CONTAINING PROTEIN-RELATED"/>
    <property type="match status" value="1"/>
</dbReference>
<evidence type="ECO:0000256" key="1">
    <source>
        <dbReference type="SAM" id="MobiDB-lite"/>
    </source>
</evidence>
<dbReference type="SUPFAM" id="SSF56112">
    <property type="entry name" value="Protein kinase-like (PK-like)"/>
    <property type="match status" value="1"/>
</dbReference>
<dbReference type="EMBL" id="MU854072">
    <property type="protein sequence ID" value="KAK3933786.1"/>
    <property type="molecule type" value="Genomic_DNA"/>
</dbReference>
<evidence type="ECO:0000256" key="2">
    <source>
        <dbReference type="SAM" id="Phobius"/>
    </source>
</evidence>
<proteinExistence type="predicted"/>
<keyword evidence="2" id="KW-0812">Transmembrane</keyword>
<feature type="domain" description="Prion-inhibition and propagation HeLo" evidence="3">
    <location>
        <begin position="5"/>
        <end position="163"/>
    </location>
</feature>
<feature type="transmembrane region" description="Helical" evidence="2">
    <location>
        <begin position="6"/>
        <end position="24"/>
    </location>
</feature>
<dbReference type="InterPro" id="IPR029498">
    <property type="entry name" value="HeLo_dom"/>
</dbReference>
<gene>
    <name evidence="4" type="ORF">QBC46DRAFT_401257</name>
</gene>
<evidence type="ECO:0000259" key="3">
    <source>
        <dbReference type="Pfam" id="PF14479"/>
    </source>
</evidence>
<feature type="compositionally biased region" description="Low complexity" evidence="1">
    <location>
        <begin position="460"/>
        <end position="474"/>
    </location>
</feature>
<dbReference type="Pfam" id="PF14479">
    <property type="entry name" value="HeLo"/>
    <property type="match status" value="1"/>
</dbReference>